<evidence type="ECO:0000259" key="12">
    <source>
        <dbReference type="Pfam" id="PF02803"/>
    </source>
</evidence>
<dbReference type="PROSITE" id="PS00099">
    <property type="entry name" value="THIOLASE_3"/>
    <property type="match status" value="1"/>
</dbReference>
<sequence>MERKEIFIINYKRTPIGNFLSKLSSLSAVELASLLIEKLCKDINKDDIGRVYIGNVLSSGLGQNIARQISFKNNINSPSVTINRVCSSGMQSIIEGYKSICFGESELVLVGGTESMSQSPYIIDKLRKGNKFGNMNLKDTLLLDGLTDPFSGNHMGELTENTIEKYELTRNELDNYSKMSYKRARNSYEENKFKNEVIDIEIKSRKDSIIVNEDEEVNKIKDLDKLYNLKPVFCKNGKLTPGNSSKLSDGACLLLLASKEYIVKNNIKPIAKILDFDLSVGNPRDFSVVPIKSVRQILKNNNLTKDDIDYFEINEAFANVPVLLNKELGVDYKKINIFGGAIAMGHPLGCSGARIVTTLLTILQDKNANLGLASICNGGGGATSLLIEKIN</sequence>
<dbReference type="InterPro" id="IPR020615">
    <property type="entry name" value="Thiolase_acyl_enz_int_AS"/>
</dbReference>
<proteinExistence type="inferred from homology"/>
<keyword evidence="5" id="KW-0808">Transferase</keyword>
<feature type="domain" description="Thiolase C-terminal" evidence="12">
    <location>
        <begin position="268"/>
        <end position="389"/>
    </location>
</feature>
<dbReference type="InterPro" id="IPR002155">
    <property type="entry name" value="Thiolase"/>
</dbReference>
<evidence type="ECO:0000313" key="13">
    <source>
        <dbReference type="EMBL" id="QHU35353.1"/>
    </source>
</evidence>
<evidence type="ECO:0000259" key="11">
    <source>
        <dbReference type="Pfam" id="PF00108"/>
    </source>
</evidence>
<keyword evidence="10" id="KW-0012">Acyltransferase</keyword>
<dbReference type="PROSITE" id="PS00737">
    <property type="entry name" value="THIOLASE_2"/>
    <property type="match status" value="1"/>
</dbReference>
<comment type="subunit">
    <text evidence="3">Homotetramer.</text>
</comment>
<keyword evidence="7" id="KW-0809">Transit peptide</keyword>
<keyword evidence="6" id="KW-0479">Metal-binding</keyword>
<dbReference type="PIRSF" id="PIRSF000429">
    <property type="entry name" value="Ac-CoA_Ac_transf"/>
    <property type="match status" value="1"/>
</dbReference>
<accession>A0A6C0LYH2</accession>
<dbReference type="EC" id="2.3.1.9" evidence="4"/>
<dbReference type="PANTHER" id="PTHR18919:SF156">
    <property type="entry name" value="ACETYL-COA ACETYLTRANSFERASE, MITOCHONDRIAL"/>
    <property type="match status" value="1"/>
</dbReference>
<dbReference type="SUPFAM" id="SSF53901">
    <property type="entry name" value="Thiolase-like"/>
    <property type="match status" value="2"/>
</dbReference>
<evidence type="ECO:0000256" key="4">
    <source>
        <dbReference type="ARBA" id="ARBA00012705"/>
    </source>
</evidence>
<evidence type="ECO:0000256" key="10">
    <source>
        <dbReference type="ARBA" id="ARBA00023315"/>
    </source>
</evidence>
<dbReference type="NCBIfam" id="TIGR01930">
    <property type="entry name" value="AcCoA-C-Actrans"/>
    <property type="match status" value="1"/>
</dbReference>
<dbReference type="InterPro" id="IPR020616">
    <property type="entry name" value="Thiolase_N"/>
</dbReference>
<dbReference type="PROSITE" id="PS00098">
    <property type="entry name" value="THIOLASE_1"/>
    <property type="match status" value="1"/>
</dbReference>
<dbReference type="InterPro" id="IPR016039">
    <property type="entry name" value="Thiolase-like"/>
</dbReference>
<evidence type="ECO:0000256" key="7">
    <source>
        <dbReference type="ARBA" id="ARBA00022946"/>
    </source>
</evidence>
<comment type="subcellular location">
    <subcellularLocation>
        <location evidence="1">Mitochondrion</location>
    </subcellularLocation>
</comment>
<evidence type="ECO:0000256" key="6">
    <source>
        <dbReference type="ARBA" id="ARBA00022723"/>
    </source>
</evidence>
<dbReference type="InterPro" id="IPR020617">
    <property type="entry name" value="Thiolase_C"/>
</dbReference>
<organism evidence="13">
    <name type="scientific">viral metagenome</name>
    <dbReference type="NCBI Taxonomy" id="1070528"/>
    <lineage>
        <taxon>unclassified sequences</taxon>
        <taxon>metagenomes</taxon>
        <taxon>organismal metagenomes</taxon>
    </lineage>
</organism>
<dbReference type="GO" id="GO:0003985">
    <property type="term" value="F:acetyl-CoA C-acetyltransferase activity"/>
    <property type="evidence" value="ECO:0007669"/>
    <property type="project" value="UniProtKB-EC"/>
</dbReference>
<dbReference type="Pfam" id="PF00108">
    <property type="entry name" value="Thiolase_N"/>
    <property type="match status" value="1"/>
</dbReference>
<dbReference type="GO" id="GO:0006635">
    <property type="term" value="P:fatty acid beta-oxidation"/>
    <property type="evidence" value="ECO:0007669"/>
    <property type="project" value="TreeGrafter"/>
</dbReference>
<dbReference type="InterPro" id="IPR020613">
    <property type="entry name" value="Thiolase_CS"/>
</dbReference>
<dbReference type="Gene3D" id="3.40.47.10">
    <property type="match status" value="2"/>
</dbReference>
<evidence type="ECO:0000256" key="9">
    <source>
        <dbReference type="ARBA" id="ARBA00023128"/>
    </source>
</evidence>
<dbReference type="GO" id="GO:0005739">
    <property type="term" value="C:mitochondrion"/>
    <property type="evidence" value="ECO:0007669"/>
    <property type="project" value="UniProtKB-SubCell"/>
</dbReference>
<dbReference type="Pfam" id="PF02803">
    <property type="entry name" value="Thiolase_C"/>
    <property type="match status" value="1"/>
</dbReference>
<evidence type="ECO:0000256" key="2">
    <source>
        <dbReference type="ARBA" id="ARBA00010982"/>
    </source>
</evidence>
<keyword evidence="8" id="KW-0630">Potassium</keyword>
<name>A0A6C0LYH2_9ZZZZ</name>
<evidence type="ECO:0000256" key="3">
    <source>
        <dbReference type="ARBA" id="ARBA00011881"/>
    </source>
</evidence>
<dbReference type="GO" id="GO:0046872">
    <property type="term" value="F:metal ion binding"/>
    <property type="evidence" value="ECO:0007669"/>
    <property type="project" value="UniProtKB-KW"/>
</dbReference>
<keyword evidence="9" id="KW-0496">Mitochondrion</keyword>
<dbReference type="InterPro" id="IPR020610">
    <property type="entry name" value="Thiolase_AS"/>
</dbReference>
<evidence type="ECO:0000256" key="8">
    <source>
        <dbReference type="ARBA" id="ARBA00022958"/>
    </source>
</evidence>
<evidence type="ECO:0000256" key="5">
    <source>
        <dbReference type="ARBA" id="ARBA00022679"/>
    </source>
</evidence>
<evidence type="ECO:0000256" key="1">
    <source>
        <dbReference type="ARBA" id="ARBA00004173"/>
    </source>
</evidence>
<dbReference type="AlphaFoldDB" id="A0A6C0LYH2"/>
<dbReference type="EMBL" id="MN740587">
    <property type="protein sequence ID" value="QHU35353.1"/>
    <property type="molecule type" value="Genomic_DNA"/>
</dbReference>
<dbReference type="PANTHER" id="PTHR18919">
    <property type="entry name" value="ACETYL-COA C-ACYLTRANSFERASE"/>
    <property type="match status" value="1"/>
</dbReference>
<comment type="similarity">
    <text evidence="2">Belongs to the thiolase-like superfamily. Thiolase family.</text>
</comment>
<dbReference type="CDD" id="cd00751">
    <property type="entry name" value="thiolase"/>
    <property type="match status" value="1"/>
</dbReference>
<feature type="domain" description="Thiolase N-terminal" evidence="11">
    <location>
        <begin position="6"/>
        <end position="259"/>
    </location>
</feature>
<reference evidence="13" key="1">
    <citation type="journal article" date="2020" name="Nature">
        <title>Giant virus diversity and host interactions through global metagenomics.</title>
        <authorList>
            <person name="Schulz F."/>
            <person name="Roux S."/>
            <person name="Paez-Espino D."/>
            <person name="Jungbluth S."/>
            <person name="Walsh D.A."/>
            <person name="Denef V.J."/>
            <person name="McMahon K.D."/>
            <person name="Konstantinidis K.T."/>
            <person name="Eloe-Fadrosh E.A."/>
            <person name="Kyrpides N.C."/>
            <person name="Woyke T."/>
        </authorList>
    </citation>
    <scope>NUCLEOTIDE SEQUENCE</scope>
    <source>
        <strain evidence="13">GVMAG-S-1017745-26</strain>
    </source>
</reference>
<protein>
    <recommendedName>
        <fullName evidence="4">acetyl-CoA C-acetyltransferase</fullName>
        <ecNumber evidence="4">2.3.1.9</ecNumber>
    </recommendedName>
</protein>